<keyword evidence="3" id="KW-1185">Reference proteome</keyword>
<name>A0AAU9VET1_EUPED</name>
<dbReference type="FunFam" id="2.60.40.10:FF:000437">
    <property type="entry name" value="Beat-IIIc, isoform A"/>
    <property type="match status" value="1"/>
</dbReference>
<accession>A0AAU9VET1</accession>
<dbReference type="PROSITE" id="PS50835">
    <property type="entry name" value="IG_LIKE"/>
    <property type="match status" value="1"/>
</dbReference>
<dbReference type="PANTHER" id="PTHR21261">
    <property type="entry name" value="BEAT PROTEIN"/>
    <property type="match status" value="1"/>
</dbReference>
<dbReference type="AlphaFoldDB" id="A0AAU9VET1"/>
<dbReference type="InterPro" id="IPR013783">
    <property type="entry name" value="Ig-like_fold"/>
</dbReference>
<evidence type="ECO:0000313" key="2">
    <source>
        <dbReference type="EMBL" id="CAH2108111.1"/>
    </source>
</evidence>
<dbReference type="InterPro" id="IPR007110">
    <property type="entry name" value="Ig-like_dom"/>
</dbReference>
<dbReference type="Proteomes" id="UP001153954">
    <property type="component" value="Unassembled WGS sequence"/>
</dbReference>
<evidence type="ECO:0000313" key="3">
    <source>
        <dbReference type="Proteomes" id="UP001153954"/>
    </source>
</evidence>
<organism evidence="2 3">
    <name type="scientific">Euphydryas editha</name>
    <name type="common">Edith's checkerspot</name>
    <dbReference type="NCBI Taxonomy" id="104508"/>
    <lineage>
        <taxon>Eukaryota</taxon>
        <taxon>Metazoa</taxon>
        <taxon>Ecdysozoa</taxon>
        <taxon>Arthropoda</taxon>
        <taxon>Hexapoda</taxon>
        <taxon>Insecta</taxon>
        <taxon>Pterygota</taxon>
        <taxon>Neoptera</taxon>
        <taxon>Endopterygota</taxon>
        <taxon>Lepidoptera</taxon>
        <taxon>Glossata</taxon>
        <taxon>Ditrysia</taxon>
        <taxon>Papilionoidea</taxon>
        <taxon>Nymphalidae</taxon>
        <taxon>Nymphalinae</taxon>
        <taxon>Euphydryas</taxon>
    </lineage>
</organism>
<sequence>MLCYMCVPVVVESVRILDLRVPGHAAEGGQALLGCQFDLEGDDLYSVNWYKDDREFYRYVPSNSEPTSYFHIPGVFVDVSRSSSMVVTLEHLTSDSGGRYKCEVSGEAPYFVTASDEKNIDIQLLPNNMPRMIGLQNEMKIGDLLAVNCTSTRARPKAQIKWLINDLPAPNNVLRGPWEKTSRERSDAYDTTLGLSFILRPSHFREGVITLKCQVSLAPLYQQEVVHHILQAVESARTDDSYNVMDNYEESVLKENSDFLSAAKSQNDINVQENNKSTLKISSWAILPSIFILQLLI</sequence>
<feature type="domain" description="Ig-like" evidence="1">
    <location>
        <begin position="8"/>
        <end position="121"/>
    </location>
</feature>
<dbReference type="SUPFAM" id="SSF48726">
    <property type="entry name" value="Immunoglobulin"/>
    <property type="match status" value="1"/>
</dbReference>
<dbReference type="Gene3D" id="2.60.40.10">
    <property type="entry name" value="Immunoglobulins"/>
    <property type="match status" value="2"/>
</dbReference>
<protein>
    <recommendedName>
        <fullName evidence="1">Ig-like domain-containing protein</fullName>
    </recommendedName>
</protein>
<gene>
    <name evidence="2" type="ORF">EEDITHA_LOCUS22076</name>
</gene>
<comment type="caution">
    <text evidence="2">The sequence shown here is derived from an EMBL/GenBank/DDBJ whole genome shotgun (WGS) entry which is preliminary data.</text>
</comment>
<evidence type="ECO:0000259" key="1">
    <source>
        <dbReference type="PROSITE" id="PS50835"/>
    </source>
</evidence>
<dbReference type="InterPro" id="IPR036179">
    <property type="entry name" value="Ig-like_dom_sf"/>
</dbReference>
<proteinExistence type="predicted"/>
<dbReference type="PANTHER" id="PTHR21261:SF15">
    <property type="entry name" value="BEATEN PATH IIIA, ISOFORM D-RELATED"/>
    <property type="match status" value="1"/>
</dbReference>
<dbReference type="EMBL" id="CAKOGL010000031">
    <property type="protein sequence ID" value="CAH2108111.1"/>
    <property type="molecule type" value="Genomic_DNA"/>
</dbReference>
<reference evidence="2" key="1">
    <citation type="submission" date="2022-03" db="EMBL/GenBank/DDBJ databases">
        <authorList>
            <person name="Tunstrom K."/>
        </authorList>
    </citation>
    <scope>NUCLEOTIDE SEQUENCE</scope>
</reference>